<feature type="transmembrane region" description="Helical" evidence="1">
    <location>
        <begin position="238"/>
        <end position="255"/>
    </location>
</feature>
<gene>
    <name evidence="2" type="ORF">B5J99_15470</name>
</gene>
<evidence type="ECO:0000256" key="1">
    <source>
        <dbReference type="SAM" id="Phobius"/>
    </source>
</evidence>
<accession>A0ABN5B6T9</accession>
<proteinExistence type="predicted"/>
<feature type="transmembrane region" description="Helical" evidence="1">
    <location>
        <begin position="70"/>
        <end position="88"/>
    </location>
</feature>
<feature type="transmembrane region" description="Helical" evidence="1">
    <location>
        <begin position="42"/>
        <end position="63"/>
    </location>
</feature>
<dbReference type="Proteomes" id="UP000258016">
    <property type="component" value="Chromosome"/>
</dbReference>
<sequence length="296" mass="29943">MTAMANRRSNNSGTWLLLAYAIASLVAVLSGAATMVLTGIPAIRWSLTLAAWGVGALLAYGIVKARPRGMAWPVIAIGGAVTVAATLAGPDQLGVHRWLAIGPVFVNAAAVALPAVIVALARMGQSARLAQAVALGVAAILALQPDASQAWGFAFACLAWLLPDRAPSIAVQAVVLTALAIIATLSPDPLMPVLEVEQIVSLALSVHPALAALAVAALATLPLIIWRLGSGGRASRALALYGAAISIAPAFGWFPVPLVGAGMSFPLGLWIGVALLAQGGGSVSPGPDGLFRDRDA</sequence>
<name>A0ABN5B6T9_9SPHN</name>
<evidence type="ECO:0000313" key="3">
    <source>
        <dbReference type="Proteomes" id="UP000258016"/>
    </source>
</evidence>
<keyword evidence="3" id="KW-1185">Reference proteome</keyword>
<keyword evidence="1" id="KW-1133">Transmembrane helix</keyword>
<dbReference type="EMBL" id="CP020083">
    <property type="protein sequence ID" value="ASR52686.1"/>
    <property type="molecule type" value="Genomic_DNA"/>
</dbReference>
<evidence type="ECO:0000313" key="2">
    <source>
        <dbReference type="EMBL" id="ASR52686.1"/>
    </source>
</evidence>
<feature type="transmembrane region" description="Helical" evidence="1">
    <location>
        <begin position="206"/>
        <end position="226"/>
    </location>
</feature>
<feature type="transmembrane region" description="Helical" evidence="1">
    <location>
        <begin position="100"/>
        <end position="121"/>
    </location>
</feature>
<reference evidence="2 3" key="1">
    <citation type="submission" date="2017-03" db="EMBL/GenBank/DDBJ databases">
        <title>Complete genome sequence of Blastomonas fulva degrading microcsystin LR.</title>
        <authorList>
            <person name="Lee H.-g."/>
            <person name="Jin L."/>
            <person name="oh H.-M."/>
        </authorList>
    </citation>
    <scope>NUCLEOTIDE SEQUENCE [LARGE SCALE GENOMIC DNA]</scope>
    <source>
        <strain evidence="2 3">T2</strain>
    </source>
</reference>
<protein>
    <submittedName>
        <fullName evidence="2">Uncharacterized protein</fullName>
    </submittedName>
</protein>
<organism evidence="2 3">
    <name type="scientific">Blastomonas fulva</name>
    <dbReference type="NCBI Taxonomy" id="1550728"/>
    <lineage>
        <taxon>Bacteria</taxon>
        <taxon>Pseudomonadati</taxon>
        <taxon>Pseudomonadota</taxon>
        <taxon>Alphaproteobacteria</taxon>
        <taxon>Sphingomonadales</taxon>
        <taxon>Sphingomonadaceae</taxon>
        <taxon>Blastomonas</taxon>
    </lineage>
</organism>
<keyword evidence="1" id="KW-0472">Membrane</keyword>
<keyword evidence="1" id="KW-0812">Transmembrane</keyword>